<protein>
    <submittedName>
        <fullName evidence="1">Uncharacterized protein</fullName>
    </submittedName>
</protein>
<reference evidence="1 2" key="1">
    <citation type="journal article" date="2015" name="Int. J. Syst. Evol. Microbiol.">
        <title>Bacillus glycinifermentans sp. nov., isolated from fermented soybean paste.</title>
        <authorList>
            <person name="Kim S.J."/>
            <person name="Dunlap C.A."/>
            <person name="Kwon S.W."/>
            <person name="Rooney A.P."/>
        </authorList>
    </citation>
    <scope>NUCLEOTIDE SEQUENCE [LARGE SCALE GENOMIC DNA]</scope>
    <source>
        <strain evidence="1 2">GO-13</strain>
    </source>
</reference>
<sequence length="64" mass="7318">MKPGQRPKAEGTVFSLFFFTIFEKSENKDIDNLFICLTIKQKDILEGGHHLILNEMTALSVSFK</sequence>
<dbReference type="Proteomes" id="UP000036168">
    <property type="component" value="Unassembled WGS sequence"/>
</dbReference>
<gene>
    <name evidence="1" type="ORF">AB447_200565</name>
</gene>
<evidence type="ECO:0000313" key="2">
    <source>
        <dbReference type="Proteomes" id="UP000036168"/>
    </source>
</evidence>
<organism evidence="1 2">
    <name type="scientific">Bacillus glycinifermentans</name>
    <dbReference type="NCBI Taxonomy" id="1664069"/>
    <lineage>
        <taxon>Bacteria</taxon>
        <taxon>Bacillati</taxon>
        <taxon>Bacillota</taxon>
        <taxon>Bacilli</taxon>
        <taxon>Bacillales</taxon>
        <taxon>Bacillaceae</taxon>
        <taxon>Bacillus</taxon>
    </lineage>
</organism>
<name>A0A0T6BVG7_9BACI</name>
<comment type="caution">
    <text evidence="1">The sequence shown here is derived from an EMBL/GenBank/DDBJ whole genome shotgun (WGS) entry which is preliminary data.</text>
</comment>
<evidence type="ECO:0000313" key="1">
    <source>
        <dbReference type="EMBL" id="KRT95639.1"/>
    </source>
</evidence>
<proteinExistence type="predicted"/>
<dbReference type="EMBL" id="LECW02000001">
    <property type="protein sequence ID" value="KRT95639.1"/>
    <property type="molecule type" value="Genomic_DNA"/>
</dbReference>
<accession>A0A0T6BVG7</accession>
<dbReference type="AlphaFoldDB" id="A0A0T6BVG7"/>